<dbReference type="WBParaSite" id="maker-uti_cns_0000579-snap-gene-0.5-mRNA-1">
    <property type="protein sequence ID" value="maker-uti_cns_0000579-snap-gene-0.5-mRNA-1"/>
    <property type="gene ID" value="maker-uti_cns_0000579-snap-gene-0.5"/>
</dbReference>
<name>A0A1I8G148_9PLAT</name>
<dbReference type="Proteomes" id="UP000095280">
    <property type="component" value="Unplaced"/>
</dbReference>
<dbReference type="PANTHER" id="PTHR44444:SF6">
    <property type="entry name" value="LAMININ G DOMAIN-CONTAINING PROTEIN"/>
    <property type="match status" value="1"/>
</dbReference>
<reference evidence="2" key="1">
    <citation type="submission" date="2016-11" db="UniProtKB">
        <authorList>
            <consortium name="WormBaseParasite"/>
        </authorList>
    </citation>
    <scope>IDENTIFICATION</scope>
</reference>
<accession>A0A1I8G148</accession>
<protein>
    <submittedName>
        <fullName evidence="2">ALK tyrosine kinase receptor</fullName>
    </submittedName>
</protein>
<keyword evidence="1" id="KW-1185">Reference proteome</keyword>
<dbReference type="InterPro" id="IPR042756">
    <property type="entry name" value="Sel-1L3"/>
</dbReference>
<sequence>RVQFNEFPLAVHGDIGVLTHLQPINEPELLQHWDSNGGRGVFTFSTWIYLERSCDSSWCNILLGIDAENRHRSPGLLITKDNRLHYQGHHSNRKTRRDPPSSVAIGFPCGLGCGLCWSGSRT</sequence>
<proteinExistence type="predicted"/>
<organism evidence="1 2">
    <name type="scientific">Macrostomum lignano</name>
    <dbReference type="NCBI Taxonomy" id="282301"/>
    <lineage>
        <taxon>Eukaryota</taxon>
        <taxon>Metazoa</taxon>
        <taxon>Spiralia</taxon>
        <taxon>Lophotrochozoa</taxon>
        <taxon>Platyhelminthes</taxon>
        <taxon>Rhabditophora</taxon>
        <taxon>Macrostomorpha</taxon>
        <taxon>Macrostomida</taxon>
        <taxon>Macrostomidae</taxon>
        <taxon>Macrostomum</taxon>
    </lineage>
</organism>
<evidence type="ECO:0000313" key="2">
    <source>
        <dbReference type="WBParaSite" id="maker-uti_cns_0000579-snap-gene-0.5-mRNA-1"/>
    </source>
</evidence>
<dbReference type="AlphaFoldDB" id="A0A1I8G148"/>
<evidence type="ECO:0000313" key="1">
    <source>
        <dbReference type="Proteomes" id="UP000095280"/>
    </source>
</evidence>
<dbReference type="PANTHER" id="PTHR44444">
    <property type="entry name" value="PROTEIN SEL-1 HOMOLOG 3"/>
    <property type="match status" value="1"/>
</dbReference>